<dbReference type="InterPro" id="IPR051682">
    <property type="entry name" value="Mito_Persulfide_Diox"/>
</dbReference>
<dbReference type="InterPro" id="IPR044528">
    <property type="entry name" value="POD-like_MBL-fold"/>
</dbReference>
<dbReference type="InterPro" id="IPR036866">
    <property type="entry name" value="RibonucZ/Hydroxyglut_hydro"/>
</dbReference>
<feature type="domain" description="Metallo-beta-lactamase" evidence="2">
    <location>
        <begin position="15"/>
        <end position="205"/>
    </location>
</feature>
<protein>
    <submittedName>
        <fullName evidence="3">MBL fold metallo-hydrolase</fullName>
    </submittedName>
</protein>
<keyword evidence="4" id="KW-1185">Reference proteome</keyword>
<sequence>MLLPQVEAFFDPNTSTVSYVVFDRQGGRAALIDTVLDYDAKSGRTSTASADRLIEFVAAHTLKVEWILETHAHADHLSAAAYLKAKLGGKVAIGQQIHQVQRIFKPVFGLEAGFAVDGSQFDVLFAAGEVFQIGQLNATVLSVPGHTPADIAYLIADALFVGDTLFMPDVGSARCDFPGGDAALLYDSIQQLLALPDTTRVFVCHDYLPAGRSQVQWQTSIAEQRKANIHLHQGVNKAAFIAMREARDKTLDMPQLILPAIQINIRAGGFPEAEADGQRYLKIPLDVL</sequence>
<dbReference type="Proteomes" id="UP001596473">
    <property type="component" value="Unassembled WGS sequence"/>
</dbReference>
<evidence type="ECO:0000256" key="1">
    <source>
        <dbReference type="ARBA" id="ARBA00022723"/>
    </source>
</evidence>
<dbReference type="InterPro" id="IPR001279">
    <property type="entry name" value="Metallo-B-lactamas"/>
</dbReference>
<evidence type="ECO:0000313" key="4">
    <source>
        <dbReference type="Proteomes" id="UP001596473"/>
    </source>
</evidence>
<accession>A0ABW2QV84</accession>
<dbReference type="SUPFAM" id="SSF56281">
    <property type="entry name" value="Metallo-hydrolase/oxidoreductase"/>
    <property type="match status" value="1"/>
</dbReference>
<gene>
    <name evidence="3" type="ORF">ACFQNF_07075</name>
</gene>
<dbReference type="PANTHER" id="PTHR43084">
    <property type="entry name" value="PERSULFIDE DIOXYGENASE ETHE1"/>
    <property type="match status" value="1"/>
</dbReference>
<dbReference type="EMBL" id="JBHTBQ010000011">
    <property type="protein sequence ID" value="MFC7419641.1"/>
    <property type="molecule type" value="Genomic_DNA"/>
</dbReference>
<evidence type="ECO:0000313" key="3">
    <source>
        <dbReference type="EMBL" id="MFC7419641.1"/>
    </source>
</evidence>
<organism evidence="3 4">
    <name type="scientific">Iodobacter arcticus</name>
    <dbReference type="NCBI Taxonomy" id="590593"/>
    <lineage>
        <taxon>Bacteria</taxon>
        <taxon>Pseudomonadati</taxon>
        <taxon>Pseudomonadota</taxon>
        <taxon>Betaproteobacteria</taxon>
        <taxon>Neisseriales</taxon>
        <taxon>Chitinibacteraceae</taxon>
        <taxon>Iodobacter</taxon>
    </lineage>
</organism>
<dbReference type="RefSeq" id="WP_380187243.1">
    <property type="nucleotide sequence ID" value="NZ_JBHTBQ010000011.1"/>
</dbReference>
<keyword evidence="1" id="KW-0479">Metal-binding</keyword>
<proteinExistence type="predicted"/>
<dbReference type="Gene3D" id="3.60.15.10">
    <property type="entry name" value="Ribonuclease Z/Hydroxyacylglutathione hydrolase-like"/>
    <property type="match status" value="1"/>
</dbReference>
<dbReference type="PANTHER" id="PTHR43084:SF1">
    <property type="entry name" value="PERSULFIDE DIOXYGENASE ETHE1, MITOCHONDRIAL"/>
    <property type="match status" value="1"/>
</dbReference>
<name>A0ABW2QV84_9NEIS</name>
<comment type="caution">
    <text evidence="3">The sequence shown here is derived from an EMBL/GenBank/DDBJ whole genome shotgun (WGS) entry which is preliminary data.</text>
</comment>
<dbReference type="SMART" id="SM00849">
    <property type="entry name" value="Lactamase_B"/>
    <property type="match status" value="1"/>
</dbReference>
<evidence type="ECO:0000259" key="2">
    <source>
        <dbReference type="SMART" id="SM00849"/>
    </source>
</evidence>
<dbReference type="CDD" id="cd07724">
    <property type="entry name" value="POD-like_MBL-fold"/>
    <property type="match status" value="1"/>
</dbReference>
<reference evidence="4" key="1">
    <citation type="journal article" date="2019" name="Int. J. Syst. Evol. Microbiol.">
        <title>The Global Catalogue of Microorganisms (GCM) 10K type strain sequencing project: providing services to taxonomists for standard genome sequencing and annotation.</title>
        <authorList>
            <consortium name="The Broad Institute Genomics Platform"/>
            <consortium name="The Broad Institute Genome Sequencing Center for Infectious Disease"/>
            <person name="Wu L."/>
            <person name="Ma J."/>
        </authorList>
    </citation>
    <scope>NUCLEOTIDE SEQUENCE [LARGE SCALE GENOMIC DNA]</scope>
    <source>
        <strain evidence="4">CCUG 62945</strain>
    </source>
</reference>
<dbReference type="Pfam" id="PF00753">
    <property type="entry name" value="Lactamase_B"/>
    <property type="match status" value="1"/>
</dbReference>